<dbReference type="GO" id="GO:0030246">
    <property type="term" value="F:carbohydrate binding"/>
    <property type="evidence" value="ECO:0007669"/>
    <property type="project" value="InterPro"/>
</dbReference>
<dbReference type="OrthoDB" id="9760056at2"/>
<name>A0A1H6EIU6_9ACTN</name>
<evidence type="ECO:0000259" key="3">
    <source>
        <dbReference type="PROSITE" id="PS51175"/>
    </source>
</evidence>
<keyword evidence="2" id="KW-0326">Glycosidase</keyword>
<dbReference type="GO" id="GO:0004553">
    <property type="term" value="F:hydrolase activity, hydrolyzing O-glycosyl compounds"/>
    <property type="evidence" value="ECO:0007669"/>
    <property type="project" value="InterPro"/>
</dbReference>
<dbReference type="Gene3D" id="3.20.20.80">
    <property type="entry name" value="Glycosidases"/>
    <property type="match status" value="1"/>
</dbReference>
<keyword evidence="1" id="KW-0378">Hydrolase</keyword>
<protein>
    <submittedName>
        <fullName evidence="4">Carbohydrate binding module (Family 35)</fullName>
    </submittedName>
</protein>
<dbReference type="SUPFAM" id="SSF51445">
    <property type="entry name" value="(Trans)glycosidases"/>
    <property type="match status" value="1"/>
</dbReference>
<dbReference type="GO" id="GO:0005975">
    <property type="term" value="P:carbohydrate metabolic process"/>
    <property type="evidence" value="ECO:0007669"/>
    <property type="project" value="InterPro"/>
</dbReference>
<organism evidence="4 5">
    <name type="scientific">Nonomuraea solani</name>
    <dbReference type="NCBI Taxonomy" id="1144553"/>
    <lineage>
        <taxon>Bacteria</taxon>
        <taxon>Bacillati</taxon>
        <taxon>Actinomycetota</taxon>
        <taxon>Actinomycetes</taxon>
        <taxon>Streptosporangiales</taxon>
        <taxon>Streptosporangiaceae</taxon>
        <taxon>Nonomuraea</taxon>
    </lineage>
</organism>
<dbReference type="InterPro" id="IPR008979">
    <property type="entry name" value="Galactose-bd-like_sf"/>
</dbReference>
<proteinExistence type="predicted"/>
<dbReference type="Proteomes" id="UP000236732">
    <property type="component" value="Unassembled WGS sequence"/>
</dbReference>
<evidence type="ECO:0000313" key="4">
    <source>
        <dbReference type="EMBL" id="SEG96755.1"/>
    </source>
</evidence>
<gene>
    <name evidence="4" type="ORF">SAMN05444920_11072</name>
</gene>
<dbReference type="InterPro" id="IPR018087">
    <property type="entry name" value="Glyco_hydro_5_CS"/>
</dbReference>
<dbReference type="SUPFAM" id="SSF49785">
    <property type="entry name" value="Galactose-binding domain-like"/>
    <property type="match status" value="1"/>
</dbReference>
<dbReference type="PROSITE" id="PS00659">
    <property type="entry name" value="GLYCOSYL_HYDROL_F5"/>
    <property type="match status" value="1"/>
</dbReference>
<feature type="domain" description="CBM6" evidence="3">
    <location>
        <begin position="455"/>
        <end position="588"/>
    </location>
</feature>
<dbReference type="EMBL" id="FNVT01000010">
    <property type="protein sequence ID" value="SEG96755.1"/>
    <property type="molecule type" value="Genomic_DNA"/>
</dbReference>
<dbReference type="PROSITE" id="PS51175">
    <property type="entry name" value="CBM6"/>
    <property type="match status" value="1"/>
</dbReference>
<dbReference type="Gene3D" id="2.60.120.260">
    <property type="entry name" value="Galactose-binding domain-like"/>
    <property type="match status" value="1"/>
</dbReference>
<sequence length="588" mass="62423">MTRRAVPHDGPPPTYTERGKYVITPQIKRAIATGLAAVLLTGGLAAPAEAAGATLTVNVAQPFRPVTHAASGGLYGLAENNRPADSTLLPIKVNSLTQPAPGVGQRPNGQPPGGDALLVAPQATRVGAGQFIRMPDIYPDFPYRWVSWDDWLAKVTTMVNARLSATTVTNVLGWELWNEPDYTWNTAAAGNFNDGWVRTFRAVRALDSLTPIVGPSTAVYNRSWMQAFLTRARDTGTLPDIICWHELTDAGRIASDLADYRNLEASLGISPRRISINEYAAPAEVDVPGRIASYVGKLERGNVESAHRAFWYEYGTMNGLVTGNSQPTGTWWLYKWYGDMAGSMVATSPTSQSGLDGFASYDGTRRIVNVVFGNEAGTNTVNLTGLGALGSSVRVTLLSTPSSGRFTAVNAPTTVSTTTRTVTDGRLSVSVPGMVATSAYQLVVEPVSGVPAYQQRYEAENASVFRAQRLSATSASGGGYVGRIDNAGTPRTDSYVDFVVNVPTARAYTMTIGYANGTGATATQGLAYNGGAWATVSYPPTAGWGQFGATVSTSVTLRAGYNVIRLAKGSPHFAGGTGYAELDYLQLT</sequence>
<dbReference type="AlphaFoldDB" id="A0A1H6EIU6"/>
<evidence type="ECO:0000313" key="5">
    <source>
        <dbReference type="Proteomes" id="UP000236732"/>
    </source>
</evidence>
<evidence type="ECO:0000256" key="2">
    <source>
        <dbReference type="ARBA" id="ARBA00023295"/>
    </source>
</evidence>
<accession>A0A1H6EIU6</accession>
<evidence type="ECO:0000256" key="1">
    <source>
        <dbReference type="ARBA" id="ARBA00022801"/>
    </source>
</evidence>
<reference evidence="4 5" key="1">
    <citation type="submission" date="2016-10" db="EMBL/GenBank/DDBJ databases">
        <authorList>
            <person name="de Groot N.N."/>
        </authorList>
    </citation>
    <scope>NUCLEOTIDE SEQUENCE [LARGE SCALE GENOMIC DNA]</scope>
    <source>
        <strain evidence="4 5">CGMCC 4.7037</strain>
    </source>
</reference>
<dbReference type="InterPro" id="IPR017853">
    <property type="entry name" value="GH"/>
</dbReference>
<keyword evidence="5" id="KW-1185">Reference proteome</keyword>
<dbReference type="InterPro" id="IPR005084">
    <property type="entry name" value="CBM6"/>
</dbReference>